<dbReference type="OrthoDB" id="8367737at2"/>
<organism evidence="16 17">
    <name type="scientific">Neorhizobium lilium</name>
    <dbReference type="NCBI Taxonomy" id="2503024"/>
    <lineage>
        <taxon>Bacteria</taxon>
        <taxon>Pseudomonadati</taxon>
        <taxon>Pseudomonadota</taxon>
        <taxon>Alphaproteobacteria</taxon>
        <taxon>Hyphomicrobiales</taxon>
        <taxon>Rhizobiaceae</taxon>
        <taxon>Rhizobium/Agrobacterium group</taxon>
        <taxon>Neorhizobium</taxon>
    </lineage>
</organism>
<gene>
    <name evidence="16" type="ORF">EPK99_17690</name>
</gene>
<evidence type="ECO:0000256" key="6">
    <source>
        <dbReference type="ARBA" id="ARBA00022475"/>
    </source>
</evidence>
<dbReference type="InterPro" id="IPR005265">
    <property type="entry name" value="HemJ-like"/>
</dbReference>
<keyword evidence="7" id="KW-0349">Heme</keyword>
<comment type="pathway">
    <text evidence="3">Porphyrin-containing compound metabolism; protoporphyrin-IX biosynthesis; protoporphyrin-IX from protoporphyrinogen-IX: step 1/1.</text>
</comment>
<evidence type="ECO:0000256" key="9">
    <source>
        <dbReference type="ARBA" id="ARBA00022723"/>
    </source>
</evidence>
<evidence type="ECO:0000313" key="17">
    <source>
        <dbReference type="Proteomes" id="UP000287687"/>
    </source>
</evidence>
<keyword evidence="13 15" id="KW-0472">Membrane</keyword>
<evidence type="ECO:0000256" key="10">
    <source>
        <dbReference type="ARBA" id="ARBA00022989"/>
    </source>
</evidence>
<dbReference type="AlphaFoldDB" id="A0A3S3SV64"/>
<keyword evidence="8 15" id="KW-0812">Transmembrane</keyword>
<sequence>MSGNGSPIPGSTWSRSAISTCACRTASQAPAIWLLRVAKHSREAPARQHRLISIRSASRSRNQTMLYFVIKALHIVSDFLLIGGMLINAFVIGMVPPTIRVGVITALRRYDRIVTTAALAGAWIFGLWLIFGWVGFSQGWLHAKLVFVVLLSALHGMQQASMRRMEADPKLDPNAFVRAGIPIILVSTLVVICLAVIKPF</sequence>
<comment type="caution">
    <text evidence="16">The sequence shown here is derived from an EMBL/GenBank/DDBJ whole genome shotgun (WGS) entry which is preliminary data.</text>
</comment>
<dbReference type="PANTHER" id="PTHR40255">
    <property type="entry name" value="UPF0093 MEMBRANE PROTEIN SLR1790"/>
    <property type="match status" value="1"/>
</dbReference>
<dbReference type="Proteomes" id="UP000287687">
    <property type="component" value="Unassembled WGS sequence"/>
</dbReference>
<evidence type="ECO:0000313" key="16">
    <source>
        <dbReference type="EMBL" id="RWX75532.1"/>
    </source>
</evidence>
<feature type="transmembrane region" description="Helical" evidence="15">
    <location>
        <begin position="176"/>
        <end position="197"/>
    </location>
</feature>
<dbReference type="EMBL" id="SBIP01000004">
    <property type="protein sequence ID" value="RWX75532.1"/>
    <property type="molecule type" value="Genomic_DNA"/>
</dbReference>
<evidence type="ECO:0000256" key="14">
    <source>
        <dbReference type="ARBA" id="ARBA00048390"/>
    </source>
</evidence>
<dbReference type="Pfam" id="PF03653">
    <property type="entry name" value="UPF0093"/>
    <property type="match status" value="1"/>
</dbReference>
<evidence type="ECO:0000256" key="1">
    <source>
        <dbReference type="ARBA" id="ARBA00001970"/>
    </source>
</evidence>
<protein>
    <recommendedName>
        <fullName evidence="5">Protoporphyrinogen IX oxidase</fullName>
    </recommendedName>
</protein>
<dbReference type="PANTHER" id="PTHR40255:SF1">
    <property type="entry name" value="PROTOPORPHYRINOGEN IX OXIDASE"/>
    <property type="match status" value="1"/>
</dbReference>
<name>A0A3S3SV64_9HYPH</name>
<dbReference type="GO" id="GO:0005886">
    <property type="term" value="C:plasma membrane"/>
    <property type="evidence" value="ECO:0007669"/>
    <property type="project" value="UniProtKB-SubCell"/>
</dbReference>
<keyword evidence="10 15" id="KW-1133">Transmembrane helix</keyword>
<evidence type="ECO:0000256" key="7">
    <source>
        <dbReference type="ARBA" id="ARBA00022617"/>
    </source>
</evidence>
<accession>A0A3S3SV64</accession>
<evidence type="ECO:0000256" key="4">
    <source>
        <dbReference type="ARBA" id="ARBA00006501"/>
    </source>
</evidence>
<keyword evidence="11" id="KW-0560">Oxidoreductase</keyword>
<comment type="similarity">
    <text evidence="4">Belongs to the HemJ family.</text>
</comment>
<keyword evidence="9" id="KW-0479">Metal-binding</keyword>
<feature type="transmembrane region" description="Helical" evidence="15">
    <location>
        <begin position="113"/>
        <end position="134"/>
    </location>
</feature>
<dbReference type="GO" id="GO:0006782">
    <property type="term" value="P:protoporphyrinogen IX biosynthetic process"/>
    <property type="evidence" value="ECO:0007669"/>
    <property type="project" value="UniProtKB-UniPathway"/>
</dbReference>
<comment type="subcellular location">
    <subcellularLocation>
        <location evidence="2">Cell membrane</location>
        <topology evidence="2">Multi-pass membrane protein</topology>
    </subcellularLocation>
</comment>
<evidence type="ECO:0000256" key="12">
    <source>
        <dbReference type="ARBA" id="ARBA00023004"/>
    </source>
</evidence>
<evidence type="ECO:0000256" key="8">
    <source>
        <dbReference type="ARBA" id="ARBA00022692"/>
    </source>
</evidence>
<comment type="catalytic activity">
    <reaction evidence="14">
        <text>protoporphyrinogen IX + 3 A = protoporphyrin IX + 3 AH2</text>
        <dbReference type="Rhea" id="RHEA:62000"/>
        <dbReference type="ChEBI" id="CHEBI:13193"/>
        <dbReference type="ChEBI" id="CHEBI:17499"/>
        <dbReference type="ChEBI" id="CHEBI:57306"/>
        <dbReference type="ChEBI" id="CHEBI:57307"/>
    </reaction>
</comment>
<evidence type="ECO:0000256" key="11">
    <source>
        <dbReference type="ARBA" id="ARBA00023002"/>
    </source>
</evidence>
<dbReference type="GO" id="GO:0016491">
    <property type="term" value="F:oxidoreductase activity"/>
    <property type="evidence" value="ECO:0007669"/>
    <property type="project" value="UniProtKB-KW"/>
</dbReference>
<evidence type="ECO:0000256" key="2">
    <source>
        <dbReference type="ARBA" id="ARBA00004651"/>
    </source>
</evidence>
<evidence type="ECO:0000256" key="15">
    <source>
        <dbReference type="SAM" id="Phobius"/>
    </source>
</evidence>
<evidence type="ECO:0000256" key="5">
    <source>
        <dbReference type="ARBA" id="ARBA00017504"/>
    </source>
</evidence>
<comment type="cofactor">
    <cofactor evidence="1">
        <name>heme b</name>
        <dbReference type="ChEBI" id="CHEBI:60344"/>
    </cofactor>
</comment>
<dbReference type="UniPathway" id="UPA00251">
    <property type="reaction ID" value="UER00324"/>
</dbReference>
<dbReference type="GO" id="GO:0046872">
    <property type="term" value="F:metal ion binding"/>
    <property type="evidence" value="ECO:0007669"/>
    <property type="project" value="UniProtKB-KW"/>
</dbReference>
<keyword evidence="17" id="KW-1185">Reference proteome</keyword>
<keyword evidence="12" id="KW-0408">Iron</keyword>
<proteinExistence type="inferred from homology"/>
<evidence type="ECO:0000256" key="13">
    <source>
        <dbReference type="ARBA" id="ARBA00023136"/>
    </source>
</evidence>
<feature type="transmembrane region" description="Helical" evidence="15">
    <location>
        <begin position="65"/>
        <end position="92"/>
    </location>
</feature>
<evidence type="ECO:0000256" key="3">
    <source>
        <dbReference type="ARBA" id="ARBA00005073"/>
    </source>
</evidence>
<reference evidence="16 17" key="1">
    <citation type="submission" date="2019-01" db="EMBL/GenBank/DDBJ databases">
        <title>The draft genome of Rhizobium sp. 24NR.</title>
        <authorList>
            <person name="Liu L."/>
            <person name="Liang L."/>
            <person name="Shi S."/>
            <person name="Xu L."/>
            <person name="Wang X."/>
            <person name="Li L."/>
            <person name="Zhang X."/>
        </authorList>
    </citation>
    <scope>NUCLEOTIDE SEQUENCE [LARGE SCALE GENOMIC DNA]</scope>
    <source>
        <strain evidence="16 17">24NR</strain>
    </source>
</reference>
<keyword evidence="6" id="KW-1003">Cell membrane</keyword>